<dbReference type="SMART" id="SM00225">
    <property type="entry name" value="BTB"/>
    <property type="match status" value="1"/>
</dbReference>
<feature type="region of interest" description="Disordered" evidence="14">
    <location>
        <begin position="558"/>
        <end position="577"/>
    </location>
</feature>
<dbReference type="GO" id="GO:0008270">
    <property type="term" value="F:zinc ion binding"/>
    <property type="evidence" value="ECO:0007669"/>
    <property type="project" value="UniProtKB-KW"/>
</dbReference>
<dbReference type="PROSITE" id="PS50097">
    <property type="entry name" value="BTB"/>
    <property type="match status" value="1"/>
</dbReference>
<dbReference type="SMART" id="SM00248">
    <property type="entry name" value="ANK"/>
    <property type="match status" value="3"/>
</dbReference>
<dbReference type="Pfam" id="PF12796">
    <property type="entry name" value="Ank_2"/>
    <property type="match status" value="1"/>
</dbReference>
<dbReference type="EMBL" id="KZ452029">
    <property type="protein sequence ID" value="PKA50146.1"/>
    <property type="molecule type" value="Genomic_DNA"/>
</dbReference>
<evidence type="ECO:0000313" key="18">
    <source>
        <dbReference type="Proteomes" id="UP000236161"/>
    </source>
</evidence>
<dbReference type="InterPro" id="IPR000210">
    <property type="entry name" value="BTB/POZ_dom"/>
</dbReference>
<comment type="subcellular location">
    <subcellularLocation>
        <location evidence="1">Nucleus</location>
    </subcellularLocation>
</comment>
<organism evidence="17 18">
    <name type="scientific">Apostasia shenzhenica</name>
    <dbReference type="NCBI Taxonomy" id="1088818"/>
    <lineage>
        <taxon>Eukaryota</taxon>
        <taxon>Viridiplantae</taxon>
        <taxon>Streptophyta</taxon>
        <taxon>Embryophyta</taxon>
        <taxon>Tracheophyta</taxon>
        <taxon>Spermatophyta</taxon>
        <taxon>Magnoliopsida</taxon>
        <taxon>Liliopsida</taxon>
        <taxon>Asparagales</taxon>
        <taxon>Orchidaceae</taxon>
        <taxon>Apostasioideae</taxon>
        <taxon>Apostasia</taxon>
    </lineage>
</organism>
<keyword evidence="10" id="KW-0539">Nucleus</keyword>
<dbReference type="GO" id="GO:0005634">
    <property type="term" value="C:nucleus"/>
    <property type="evidence" value="ECO:0007669"/>
    <property type="project" value="UniProtKB-SubCell"/>
</dbReference>
<proteinExistence type="inferred from homology"/>
<keyword evidence="8" id="KW-0862">Zinc</keyword>
<dbReference type="InterPro" id="IPR036770">
    <property type="entry name" value="Ankyrin_rpt-contain_sf"/>
</dbReference>
<dbReference type="OrthoDB" id="71307at2759"/>
<evidence type="ECO:0000256" key="14">
    <source>
        <dbReference type="SAM" id="MobiDB-lite"/>
    </source>
</evidence>
<dbReference type="InterPro" id="IPR021094">
    <property type="entry name" value="NPR1/NIM1-like_C"/>
</dbReference>
<sequence>MANLAEPSNSSLGFASSSSYASNGSIAVEAAAAAAAEGGSSLEVVSLSRLSCNLERLLINSDFDCTDADIFVDGVAVGVHRCILAARSEFFHNLFSHAAAAGERKGEGRRPKFNLDDFVPSGRVGKEAFMVLLSYLYTGKMKAAPPEVSTCVEALCAHEACRPAVNFVIQLMYASSVFKISELVSLFQRRLLNFVEKTLVEDVIPIVVVAFHLDLCQLQSHCIQRVARSDLDSIALEKEIPPKVIDEIKSISRNFQPCKVNDSMMDPIHERGIKRIHRALDSDDVELVKLLLSESSVTLDDAYALHYAVAYCDSKVVAEVLELGLANVNLKNGRGYTPLHVAAMRQEPTVIVSLLTKGASISETTRHGQSAVSICRSRTTTKDYYEKTEQGQESNKDRLCIDILERELRRNPLTEDDAVTSPLLADELHMKLLYLENRVAFARLFFPSEAKLAMKIAQADSTLEFAGLFKSRSSSNLREVDLNETPTMQNKRLRSRVDALTRTVELGRRYFPHCSQVLDKLMEDDFPDLFYLQKGTQDQQKIKRMRFCELKEDVRKAFSKDKAENGRSGISSSPSVI</sequence>
<dbReference type="STRING" id="1088818.A0A2I0A3M9"/>
<dbReference type="SUPFAM" id="SSF48403">
    <property type="entry name" value="Ankyrin repeat"/>
    <property type="match status" value="1"/>
</dbReference>
<dbReference type="FunFam" id="3.30.710.10:FF:000110">
    <property type="entry name" value="Regulatory protein NPR3"/>
    <property type="match status" value="1"/>
</dbReference>
<dbReference type="InterPro" id="IPR002110">
    <property type="entry name" value="Ankyrin_rpt"/>
</dbReference>
<dbReference type="PROSITE" id="PS50088">
    <property type="entry name" value="ANK_REPEAT"/>
    <property type="match status" value="1"/>
</dbReference>
<keyword evidence="9 12" id="KW-0040">ANK repeat</keyword>
<feature type="repeat" description="ANK" evidence="12">
    <location>
        <begin position="334"/>
        <end position="366"/>
    </location>
</feature>
<dbReference type="Gene3D" id="1.25.40.20">
    <property type="entry name" value="Ankyrin repeat-containing domain"/>
    <property type="match status" value="1"/>
</dbReference>
<evidence type="ECO:0000256" key="11">
    <source>
        <dbReference type="ARBA" id="ARBA00044947"/>
    </source>
</evidence>
<feature type="domain" description="BTB" evidence="15">
    <location>
        <begin position="66"/>
        <end position="145"/>
    </location>
</feature>
<keyword evidence="4" id="KW-0677">Repeat</keyword>
<keyword evidence="7" id="KW-0611">Plant defense</keyword>
<dbReference type="SUPFAM" id="SSF54695">
    <property type="entry name" value="POZ domain"/>
    <property type="match status" value="1"/>
</dbReference>
<keyword evidence="18" id="KW-1185">Reference proteome</keyword>
<dbReference type="GO" id="GO:0042742">
    <property type="term" value="P:defense response to bacterium"/>
    <property type="evidence" value="ECO:0007669"/>
    <property type="project" value="TreeGrafter"/>
</dbReference>
<evidence type="ECO:0000256" key="5">
    <source>
        <dbReference type="ARBA" id="ARBA00022771"/>
    </source>
</evidence>
<name>A0A2I0A3M9_9ASPA</name>
<keyword evidence="5 13" id="KW-0863">Zinc-finger</keyword>
<evidence type="ECO:0000313" key="17">
    <source>
        <dbReference type="EMBL" id="PKA50146.1"/>
    </source>
</evidence>
<comment type="similarity">
    <text evidence="11">Belongs to the plant 'ANKYRIN-BTB/POZ' family. 'NPR1-like' subfamily.</text>
</comment>
<evidence type="ECO:0000256" key="1">
    <source>
        <dbReference type="ARBA" id="ARBA00004123"/>
    </source>
</evidence>
<dbReference type="Proteomes" id="UP000236161">
    <property type="component" value="Unassembled WGS sequence"/>
</dbReference>
<evidence type="ECO:0000256" key="9">
    <source>
        <dbReference type="ARBA" id="ARBA00023043"/>
    </source>
</evidence>
<reference evidence="17 18" key="1">
    <citation type="journal article" date="2017" name="Nature">
        <title>The Apostasia genome and the evolution of orchids.</title>
        <authorList>
            <person name="Zhang G.Q."/>
            <person name="Liu K.W."/>
            <person name="Li Z."/>
            <person name="Lohaus R."/>
            <person name="Hsiao Y.Y."/>
            <person name="Niu S.C."/>
            <person name="Wang J.Y."/>
            <person name="Lin Y.C."/>
            <person name="Xu Q."/>
            <person name="Chen L.J."/>
            <person name="Yoshida K."/>
            <person name="Fujiwara S."/>
            <person name="Wang Z.W."/>
            <person name="Zhang Y.Q."/>
            <person name="Mitsuda N."/>
            <person name="Wang M."/>
            <person name="Liu G.H."/>
            <person name="Pecoraro L."/>
            <person name="Huang H.X."/>
            <person name="Xiao X.J."/>
            <person name="Lin M."/>
            <person name="Wu X.Y."/>
            <person name="Wu W.L."/>
            <person name="Chen Y.Y."/>
            <person name="Chang S.B."/>
            <person name="Sakamoto S."/>
            <person name="Ohme-Takagi M."/>
            <person name="Yagi M."/>
            <person name="Zeng S.J."/>
            <person name="Shen C.Y."/>
            <person name="Yeh C.M."/>
            <person name="Luo Y.B."/>
            <person name="Tsai W.C."/>
            <person name="Van de Peer Y."/>
            <person name="Liu Z.J."/>
        </authorList>
    </citation>
    <scope>NUCLEOTIDE SEQUENCE [LARGE SCALE GENOMIC DNA]</scope>
    <source>
        <strain evidence="18">cv. Shenzhen</strain>
        <tissue evidence="17">Stem</tissue>
    </source>
</reference>
<gene>
    <name evidence="17" type="primary">NPR3</name>
    <name evidence="17" type="ORF">AXF42_Ash020386</name>
</gene>
<evidence type="ECO:0000256" key="6">
    <source>
        <dbReference type="ARBA" id="ARBA00022786"/>
    </source>
</evidence>
<dbReference type="InterPro" id="IPR057250">
    <property type="entry name" value="Znf_C2HC_NPR-type"/>
</dbReference>
<evidence type="ECO:0000256" key="2">
    <source>
        <dbReference type="ARBA" id="ARBA00004906"/>
    </source>
</evidence>
<dbReference type="Pfam" id="PF12313">
    <property type="entry name" value="NPR1_like_C"/>
    <property type="match status" value="1"/>
</dbReference>
<dbReference type="GO" id="GO:0009862">
    <property type="term" value="P:systemic acquired resistance, salicylic acid mediated signaling pathway"/>
    <property type="evidence" value="ECO:0007669"/>
    <property type="project" value="InterPro"/>
</dbReference>
<dbReference type="PROSITE" id="PS52046">
    <property type="entry name" value="ZF_C2HC_NPR"/>
    <property type="match status" value="1"/>
</dbReference>
<evidence type="ECO:0000256" key="13">
    <source>
        <dbReference type="PROSITE-ProRule" id="PRU01391"/>
    </source>
</evidence>
<comment type="caution">
    <text evidence="13">Lacks conserved residue(s) required for the propagation of feature annotation.</text>
</comment>
<evidence type="ECO:0000259" key="15">
    <source>
        <dbReference type="PROSITE" id="PS50097"/>
    </source>
</evidence>
<dbReference type="PANTHER" id="PTHR46475">
    <property type="entry name" value="REGULATORY PROTEIN NPR3"/>
    <property type="match status" value="1"/>
</dbReference>
<evidence type="ECO:0000256" key="8">
    <source>
        <dbReference type="ARBA" id="ARBA00022833"/>
    </source>
</evidence>
<feature type="compositionally biased region" description="Polar residues" evidence="14">
    <location>
        <begin position="568"/>
        <end position="577"/>
    </location>
</feature>
<keyword evidence="3" id="KW-0479">Metal-binding</keyword>
<dbReference type="Gene3D" id="3.30.710.10">
    <property type="entry name" value="Potassium Channel Kv1.1, Chain A"/>
    <property type="match status" value="1"/>
</dbReference>
<dbReference type="InterPro" id="IPR044292">
    <property type="entry name" value="NPR"/>
</dbReference>
<evidence type="ECO:0000256" key="4">
    <source>
        <dbReference type="ARBA" id="ARBA00022737"/>
    </source>
</evidence>
<dbReference type="CDD" id="cd18310">
    <property type="entry name" value="BTB_POZ_NPR_plant"/>
    <property type="match status" value="1"/>
</dbReference>
<evidence type="ECO:0000256" key="10">
    <source>
        <dbReference type="ARBA" id="ARBA00023242"/>
    </source>
</evidence>
<dbReference type="GO" id="GO:2000022">
    <property type="term" value="P:regulation of jasmonic acid mediated signaling pathway"/>
    <property type="evidence" value="ECO:0007669"/>
    <property type="project" value="InterPro"/>
</dbReference>
<keyword evidence="6" id="KW-0833">Ubl conjugation pathway</keyword>
<comment type="pathway">
    <text evidence="2">Protein modification; protein ubiquitination.</text>
</comment>
<dbReference type="InterPro" id="IPR011333">
    <property type="entry name" value="SKP1/BTB/POZ_sf"/>
</dbReference>
<dbReference type="PROSITE" id="PS50297">
    <property type="entry name" value="ANK_REP_REGION"/>
    <property type="match status" value="1"/>
</dbReference>
<feature type="domain" description="C2HC NPR-type" evidence="16">
    <location>
        <begin position="148"/>
        <end position="162"/>
    </location>
</feature>
<evidence type="ECO:0000259" key="16">
    <source>
        <dbReference type="PROSITE" id="PS52046"/>
    </source>
</evidence>
<dbReference type="PANTHER" id="PTHR46475:SF2">
    <property type="entry name" value="REGULATORY PROTEIN NPR3"/>
    <property type="match status" value="1"/>
</dbReference>
<evidence type="ECO:0000256" key="7">
    <source>
        <dbReference type="ARBA" id="ARBA00022821"/>
    </source>
</evidence>
<dbReference type="FunFam" id="1.25.40.20:FF:000123">
    <property type="entry name" value="regulatory protein NPR3-like"/>
    <property type="match status" value="1"/>
</dbReference>
<protein>
    <submittedName>
        <fullName evidence="17">Regulatory protein NPR3</fullName>
    </submittedName>
</protein>
<dbReference type="GO" id="GO:0050832">
    <property type="term" value="P:defense response to fungus"/>
    <property type="evidence" value="ECO:0007669"/>
    <property type="project" value="TreeGrafter"/>
</dbReference>
<dbReference type="GO" id="GO:2000031">
    <property type="term" value="P:regulation of salicylic acid mediated signaling pathway"/>
    <property type="evidence" value="ECO:0007669"/>
    <property type="project" value="InterPro"/>
</dbReference>
<accession>A0A2I0A3M9</accession>
<evidence type="ECO:0000256" key="3">
    <source>
        <dbReference type="ARBA" id="ARBA00022723"/>
    </source>
</evidence>
<evidence type="ECO:0000256" key="12">
    <source>
        <dbReference type="PROSITE-ProRule" id="PRU00023"/>
    </source>
</evidence>
<dbReference type="AlphaFoldDB" id="A0A2I0A3M9"/>
<dbReference type="Pfam" id="PF00651">
    <property type="entry name" value="BTB"/>
    <property type="match status" value="1"/>
</dbReference>